<dbReference type="GO" id="GO:0016301">
    <property type="term" value="F:kinase activity"/>
    <property type="evidence" value="ECO:0007669"/>
    <property type="project" value="UniProtKB-KW"/>
</dbReference>
<protein>
    <submittedName>
        <fullName evidence="1">Polynucleotide kinase</fullName>
    </submittedName>
</protein>
<dbReference type="InterPro" id="IPR023214">
    <property type="entry name" value="HAD_sf"/>
</dbReference>
<name>A0A8S5TAZ9_9CAUD</name>
<proteinExistence type="predicted"/>
<dbReference type="Gene3D" id="3.40.50.1000">
    <property type="entry name" value="HAD superfamily/HAD-like"/>
    <property type="match status" value="1"/>
</dbReference>
<dbReference type="EMBL" id="BK032789">
    <property type="protein sequence ID" value="DAF60492.1"/>
    <property type="molecule type" value="Genomic_DNA"/>
</dbReference>
<reference evidence="1" key="1">
    <citation type="journal article" date="2021" name="Proc. Natl. Acad. Sci. U.S.A.">
        <title>A Catalog of Tens of Thousands of Viruses from Human Metagenomes Reveals Hidden Associations with Chronic Diseases.</title>
        <authorList>
            <person name="Tisza M.J."/>
            <person name="Buck C.B."/>
        </authorList>
    </citation>
    <scope>NUCLEOTIDE SEQUENCE</scope>
    <source>
        <strain evidence="1">CtLq07</strain>
    </source>
</reference>
<organism evidence="1">
    <name type="scientific">Myoviridae sp. ctLq07</name>
    <dbReference type="NCBI Taxonomy" id="2827681"/>
    <lineage>
        <taxon>Viruses</taxon>
        <taxon>Duplodnaviria</taxon>
        <taxon>Heunggongvirae</taxon>
        <taxon>Uroviricota</taxon>
        <taxon>Caudoviricetes</taxon>
    </lineage>
</organism>
<dbReference type="SUPFAM" id="SSF56784">
    <property type="entry name" value="HAD-like"/>
    <property type="match status" value="1"/>
</dbReference>
<keyword evidence="1" id="KW-0418">Kinase</keyword>
<evidence type="ECO:0000313" key="1">
    <source>
        <dbReference type="EMBL" id="DAF60492.1"/>
    </source>
</evidence>
<dbReference type="InterPro" id="IPR036412">
    <property type="entry name" value="HAD-like_sf"/>
</dbReference>
<keyword evidence="1" id="KW-0808">Transferase</keyword>
<accession>A0A8S5TAZ9</accession>
<sequence length="137" mass="16038">MKNILVENLNLKLKEGHAVCFDFDGVIHKYSKGWQDGSIYDEYNKEIINLMCFLQKAGIPIFICSTREPMQIISWWNKQGFWCEAVSISNDKTFWNDLNCIGVTNRKLPAQLYIDDRAYNYSEQTMKEIILDLSVKE</sequence>